<evidence type="ECO:0000256" key="8">
    <source>
        <dbReference type="ARBA" id="ARBA00022692"/>
    </source>
</evidence>
<dbReference type="InterPro" id="IPR054700">
    <property type="entry name" value="MddA"/>
</dbReference>
<comment type="caution">
    <text evidence="13">The sequence shown here is derived from an EMBL/GenBank/DDBJ whole genome shotgun (WGS) entry which is preliminary data.</text>
</comment>
<reference evidence="13 14" key="1">
    <citation type="submission" date="2015-10" db="EMBL/GenBank/DDBJ databases">
        <title>Mycobacterium gordonae draft genome assembly.</title>
        <authorList>
            <person name="Ustinova V."/>
            <person name="Smirnova T."/>
            <person name="Blagodatskikh K."/>
            <person name="Varlamov D."/>
            <person name="Larionova E."/>
            <person name="Chernousova L."/>
        </authorList>
    </citation>
    <scope>NUCLEOTIDE SEQUENCE [LARGE SCALE GENOMIC DNA]</scope>
    <source>
        <strain evidence="13 14">CTRI 14-8773</strain>
    </source>
</reference>
<dbReference type="Proteomes" id="UP000051677">
    <property type="component" value="Unassembled WGS sequence"/>
</dbReference>
<dbReference type="RefSeq" id="WP_055577376.1">
    <property type="nucleotide sequence ID" value="NZ_LKTM01000068.1"/>
</dbReference>
<evidence type="ECO:0000256" key="2">
    <source>
        <dbReference type="ARBA" id="ARBA00004141"/>
    </source>
</evidence>
<evidence type="ECO:0000256" key="10">
    <source>
        <dbReference type="ARBA" id="ARBA00023136"/>
    </source>
</evidence>
<evidence type="ECO:0000256" key="9">
    <source>
        <dbReference type="ARBA" id="ARBA00022989"/>
    </source>
</evidence>
<evidence type="ECO:0000256" key="1">
    <source>
        <dbReference type="ARBA" id="ARBA00002096"/>
    </source>
</evidence>
<evidence type="ECO:0000256" key="4">
    <source>
        <dbReference type="ARBA" id="ARBA00012149"/>
    </source>
</evidence>
<comment type="similarity">
    <text evidence="3">Belongs to the nurim family.</text>
</comment>
<feature type="transmembrane region" description="Helical" evidence="12">
    <location>
        <begin position="12"/>
        <end position="33"/>
    </location>
</feature>
<comment type="catalytic activity">
    <reaction evidence="11">
        <text>methanethiol + S-adenosyl-L-methionine = dimethyl sulfide + S-adenosyl-L-homocysteine + H(+)</text>
        <dbReference type="Rhea" id="RHEA:50428"/>
        <dbReference type="ChEBI" id="CHEBI:15378"/>
        <dbReference type="ChEBI" id="CHEBI:16007"/>
        <dbReference type="ChEBI" id="CHEBI:17437"/>
        <dbReference type="ChEBI" id="CHEBI:57856"/>
        <dbReference type="ChEBI" id="CHEBI:59789"/>
        <dbReference type="EC" id="2.1.1.334"/>
    </reaction>
</comment>
<dbReference type="EC" id="2.1.1.334" evidence="4"/>
<organism evidence="13 14">
    <name type="scientific">Mycobacterium gordonae</name>
    <dbReference type="NCBI Taxonomy" id="1778"/>
    <lineage>
        <taxon>Bacteria</taxon>
        <taxon>Bacillati</taxon>
        <taxon>Actinomycetota</taxon>
        <taxon>Actinomycetes</taxon>
        <taxon>Mycobacteriales</taxon>
        <taxon>Mycobacteriaceae</taxon>
        <taxon>Mycobacterium</taxon>
    </lineage>
</organism>
<evidence type="ECO:0000256" key="6">
    <source>
        <dbReference type="ARBA" id="ARBA00022679"/>
    </source>
</evidence>
<keyword evidence="6" id="KW-0808">Transferase</keyword>
<comment type="subcellular location">
    <subcellularLocation>
        <location evidence="2">Membrane</location>
        <topology evidence="2">Multi-pass membrane protein</topology>
    </subcellularLocation>
</comment>
<feature type="transmembrane region" description="Helical" evidence="12">
    <location>
        <begin position="123"/>
        <end position="148"/>
    </location>
</feature>
<sequence>MKRYLTICYGTLSYLVFLVAFLYAVGFVGAILVPRNVNTGISAPLWQALLINLALLGLFGVQHSVMARPAFKRWWTRWVPTTIERSTYVLLASSVLLVLYWQWRSMPMHVWEVRQPAGRWAIWVLFWVGWATVLASTFMINHFDLFGLRQVYLAWRGNPYSDLGFRTHLLYRLVRHPIMLGFLVAFWAAPTMTAGHLLFAIGTTAYILIALQLEERDLTAQLGERYRDYRRRVPMLVPRFRRSADVQGYHQPSAGR</sequence>
<dbReference type="PANTHER" id="PTHR31040:SF1">
    <property type="entry name" value="NURIM"/>
    <property type="match status" value="1"/>
</dbReference>
<evidence type="ECO:0000256" key="7">
    <source>
        <dbReference type="ARBA" id="ARBA00022691"/>
    </source>
</evidence>
<name>A0A0Q2LV90_MYCGO</name>
<dbReference type="EMBL" id="LKTM01000068">
    <property type="protein sequence ID" value="KQH79809.1"/>
    <property type="molecule type" value="Genomic_DNA"/>
</dbReference>
<accession>A0A0Q2LV90</accession>
<evidence type="ECO:0000256" key="3">
    <source>
        <dbReference type="ARBA" id="ARBA00010631"/>
    </source>
</evidence>
<evidence type="ECO:0000313" key="14">
    <source>
        <dbReference type="Proteomes" id="UP000051677"/>
    </source>
</evidence>
<evidence type="ECO:0000256" key="11">
    <source>
        <dbReference type="ARBA" id="ARBA00048134"/>
    </source>
</evidence>
<evidence type="ECO:0000256" key="12">
    <source>
        <dbReference type="SAM" id="Phobius"/>
    </source>
</evidence>
<protein>
    <recommendedName>
        <fullName evidence="4">methanethiol S-methyltransferase</fullName>
        <ecNumber evidence="4">2.1.1.334</ecNumber>
    </recommendedName>
</protein>
<gene>
    <name evidence="13" type="ORF">AO501_13550</name>
</gene>
<dbReference type="PANTHER" id="PTHR31040">
    <property type="entry name" value="NURIM"/>
    <property type="match status" value="1"/>
</dbReference>
<keyword evidence="5" id="KW-0489">Methyltransferase</keyword>
<keyword evidence="8 12" id="KW-0812">Transmembrane</keyword>
<dbReference type="GO" id="GO:0032259">
    <property type="term" value="P:methylation"/>
    <property type="evidence" value="ECO:0007669"/>
    <property type="project" value="UniProtKB-KW"/>
</dbReference>
<dbReference type="STRING" id="1778.A9W97_03670"/>
<keyword evidence="9 12" id="KW-1133">Transmembrane helix</keyword>
<proteinExistence type="inferred from homology"/>
<dbReference type="OrthoDB" id="9789029at2"/>
<evidence type="ECO:0000313" key="13">
    <source>
        <dbReference type="EMBL" id="KQH79809.1"/>
    </source>
</evidence>
<dbReference type="InterPro" id="IPR033580">
    <property type="entry name" value="Nurim-like"/>
</dbReference>
<dbReference type="AlphaFoldDB" id="A0A0Q2LV90"/>
<comment type="function">
    <text evidence="1">Catalyzes the methylation of methanethiol (MeSH) to yield dimethylsulphide (DMS).</text>
</comment>
<keyword evidence="7" id="KW-0949">S-adenosyl-L-methionine</keyword>
<evidence type="ECO:0000256" key="5">
    <source>
        <dbReference type="ARBA" id="ARBA00022603"/>
    </source>
</evidence>
<dbReference type="GO" id="GO:0008168">
    <property type="term" value="F:methyltransferase activity"/>
    <property type="evidence" value="ECO:0007669"/>
    <property type="project" value="UniProtKB-KW"/>
</dbReference>
<feature type="transmembrane region" description="Helical" evidence="12">
    <location>
        <begin position="86"/>
        <end position="103"/>
    </location>
</feature>
<keyword evidence="10 12" id="KW-0472">Membrane</keyword>
<dbReference type="Gene3D" id="1.20.120.1630">
    <property type="match status" value="1"/>
</dbReference>
<dbReference type="GO" id="GO:0016020">
    <property type="term" value="C:membrane"/>
    <property type="evidence" value="ECO:0007669"/>
    <property type="project" value="UniProtKB-SubCell"/>
</dbReference>
<dbReference type="NCBIfam" id="NF045656">
    <property type="entry name" value="MeththiolMtaseMddA"/>
    <property type="match status" value="1"/>
</dbReference>
<feature type="transmembrane region" description="Helical" evidence="12">
    <location>
        <begin position="45"/>
        <end position="65"/>
    </location>
</feature>